<keyword evidence="4 13" id="KW-0436">Ligase</keyword>
<accession>A0ABM7XVH8</accession>
<evidence type="ECO:0000256" key="8">
    <source>
        <dbReference type="ARBA" id="ARBA00022842"/>
    </source>
</evidence>
<dbReference type="Pfam" id="PF01820">
    <property type="entry name" value="Dala_Dala_lig_N"/>
    <property type="match status" value="1"/>
</dbReference>
<sequence length="350" mass="38229">MKKIAIIFGGNSPEYTVSLASATSAIEALQSSPYDYDLSLIGIAPDAMDWYLYTGELENIRQDTWLLDTKHTQKIQPLFEGNGFWLSEAQQTLVPDVLFPIMHGKYGEDGSIQGLFELMKLPYVGCGVAASALCMNKWLLHQAAAAIGVQSAPTILLTNQANQQRQIEAFIQTHGFPVFFKPNEAGSSKGITKVTCVEEIAPALKEAFAYCSAVLLQKNIAGVEIGCGILGNDSLTVGACDAISLVNGFFDFEEKYQLISAKITVPAPLPETIETKVKEQAQLLYHSLGLKGLARIDFFVTDQGELYLNEINTMPGFTSHSRYPAMMAAIGLSYQELLQKLLVLAKEEGK</sequence>
<evidence type="ECO:0000256" key="10">
    <source>
        <dbReference type="ARBA" id="ARBA00022984"/>
    </source>
</evidence>
<evidence type="ECO:0000256" key="13">
    <source>
        <dbReference type="HAMAP-Rule" id="MF_00047"/>
    </source>
</evidence>
<dbReference type="InterPro" id="IPR013815">
    <property type="entry name" value="ATP_grasp_subdomain_1"/>
</dbReference>
<evidence type="ECO:0000256" key="6">
    <source>
        <dbReference type="ARBA" id="ARBA00022741"/>
    </source>
</evidence>
<dbReference type="NCBIfam" id="TIGR01205">
    <property type="entry name" value="D_ala_D_alaTIGR"/>
    <property type="match status" value="1"/>
</dbReference>
<evidence type="ECO:0000256" key="4">
    <source>
        <dbReference type="ARBA" id="ARBA00022598"/>
    </source>
</evidence>
<comment type="cofactor">
    <cofactor evidence="2">
        <name>Mg(2+)</name>
        <dbReference type="ChEBI" id="CHEBI:18420"/>
    </cofactor>
</comment>
<gene>
    <name evidence="16" type="primary">ddlA_2</name>
    <name evidence="13" type="synonym">ddl</name>
    <name evidence="16" type="ORF">ENLAB_26750</name>
</gene>
<dbReference type="NCBIfam" id="NF000207">
    <property type="entry name" value="D_ala_D_ser"/>
    <property type="match status" value="1"/>
</dbReference>
<feature type="domain" description="ATP-grasp" evidence="15">
    <location>
        <begin position="141"/>
        <end position="343"/>
    </location>
</feature>
<evidence type="ECO:0000259" key="15">
    <source>
        <dbReference type="PROSITE" id="PS50975"/>
    </source>
</evidence>
<proteinExistence type="inferred from homology"/>
<keyword evidence="10 13" id="KW-0573">Peptidoglycan synthesis</keyword>
<comment type="similarity">
    <text evidence="3 13">Belongs to the D-alanine--D-alanine ligase family.</text>
</comment>
<dbReference type="InterPro" id="IPR000291">
    <property type="entry name" value="D-Ala_lig_Van_CS"/>
</dbReference>
<dbReference type="PROSITE" id="PS50975">
    <property type="entry name" value="ATP_GRASP"/>
    <property type="match status" value="1"/>
</dbReference>
<dbReference type="InterPro" id="IPR011095">
    <property type="entry name" value="Dala_Dala_lig_C"/>
</dbReference>
<dbReference type="PROSITE" id="PS00844">
    <property type="entry name" value="DALA_DALA_LIGASE_2"/>
    <property type="match status" value="1"/>
</dbReference>
<evidence type="ECO:0000256" key="7">
    <source>
        <dbReference type="ARBA" id="ARBA00022840"/>
    </source>
</evidence>
<keyword evidence="9 13" id="KW-0133">Cell shape</keyword>
<reference evidence="16 17" key="1">
    <citation type="submission" date="2022-03" db="EMBL/GenBank/DDBJ databases">
        <title>Complete genome sequence of Enterococcus innesii DB-1.</title>
        <authorList>
            <person name="Fukuda D."/>
            <person name="Nolasco-Hipolito C."/>
        </authorList>
    </citation>
    <scope>NUCLEOTIDE SEQUENCE [LARGE SCALE GENOMIC DNA]</scope>
    <source>
        <strain evidence="16 17">DB-1</strain>
    </source>
</reference>
<dbReference type="InterPro" id="IPR011127">
    <property type="entry name" value="Dala_Dala_lig_N"/>
</dbReference>
<keyword evidence="13" id="KW-0963">Cytoplasm</keyword>
<evidence type="ECO:0000256" key="9">
    <source>
        <dbReference type="ARBA" id="ARBA00022960"/>
    </source>
</evidence>
<dbReference type="Proteomes" id="UP000831692">
    <property type="component" value="Chromosome"/>
</dbReference>
<keyword evidence="11" id="KW-0464">Manganese</keyword>
<evidence type="ECO:0000256" key="5">
    <source>
        <dbReference type="ARBA" id="ARBA00022723"/>
    </source>
</evidence>
<dbReference type="PIRSF" id="PIRSF039102">
    <property type="entry name" value="Ddl/VanB"/>
    <property type="match status" value="1"/>
</dbReference>
<comment type="function">
    <text evidence="13">Cell wall formation.</text>
</comment>
<keyword evidence="12 13" id="KW-0961">Cell wall biogenesis/degradation</keyword>
<keyword evidence="6 14" id="KW-0547">Nucleotide-binding</keyword>
<dbReference type="InterPro" id="IPR011761">
    <property type="entry name" value="ATP-grasp"/>
</dbReference>
<dbReference type="PROSITE" id="PS00843">
    <property type="entry name" value="DALA_DALA_LIGASE_1"/>
    <property type="match status" value="1"/>
</dbReference>
<evidence type="ECO:0000256" key="14">
    <source>
        <dbReference type="PROSITE-ProRule" id="PRU00409"/>
    </source>
</evidence>
<evidence type="ECO:0000256" key="2">
    <source>
        <dbReference type="ARBA" id="ARBA00001946"/>
    </source>
</evidence>
<evidence type="ECO:0000256" key="1">
    <source>
        <dbReference type="ARBA" id="ARBA00001936"/>
    </source>
</evidence>
<evidence type="ECO:0000256" key="11">
    <source>
        <dbReference type="ARBA" id="ARBA00023211"/>
    </source>
</evidence>
<dbReference type="NCBIfam" id="NF002528">
    <property type="entry name" value="PRK01966.1-4"/>
    <property type="match status" value="1"/>
</dbReference>
<evidence type="ECO:0000256" key="12">
    <source>
        <dbReference type="ARBA" id="ARBA00023316"/>
    </source>
</evidence>
<dbReference type="Gene3D" id="3.40.50.20">
    <property type="match status" value="1"/>
</dbReference>
<evidence type="ECO:0000256" key="3">
    <source>
        <dbReference type="ARBA" id="ARBA00010871"/>
    </source>
</evidence>
<organism evidence="16 17">
    <name type="scientific">Enterococcus innesii</name>
    <dbReference type="NCBI Taxonomy" id="2839759"/>
    <lineage>
        <taxon>Bacteria</taxon>
        <taxon>Bacillati</taxon>
        <taxon>Bacillota</taxon>
        <taxon>Bacilli</taxon>
        <taxon>Lactobacillales</taxon>
        <taxon>Enterococcaceae</taxon>
        <taxon>Enterococcus</taxon>
    </lineage>
</organism>
<dbReference type="PANTHER" id="PTHR23132:SF25">
    <property type="entry name" value="D-ALANINE--D-ALANINE LIGASE A"/>
    <property type="match status" value="1"/>
</dbReference>
<dbReference type="GO" id="GO:0016874">
    <property type="term" value="F:ligase activity"/>
    <property type="evidence" value="ECO:0007669"/>
    <property type="project" value="UniProtKB-KW"/>
</dbReference>
<dbReference type="HAMAP" id="MF_00047">
    <property type="entry name" value="Dala_Dala_lig"/>
    <property type="match status" value="1"/>
</dbReference>
<protein>
    <recommendedName>
        <fullName evidence="13">D-alanine--D-alanine ligase</fullName>
        <ecNumber evidence="13">6.3.2.4</ecNumber>
    </recommendedName>
    <alternativeName>
        <fullName evidence="13">D-Ala-D-Ala ligase</fullName>
    </alternativeName>
    <alternativeName>
        <fullName evidence="13">D-alanylalanine synthetase</fullName>
    </alternativeName>
</protein>
<comment type="subcellular location">
    <subcellularLocation>
        <location evidence="13">Cytoplasm</location>
    </subcellularLocation>
</comment>
<dbReference type="GeneID" id="83458680"/>
<comment type="catalytic activity">
    <reaction evidence="13">
        <text>2 D-alanine + ATP = D-alanyl-D-alanine + ADP + phosphate + H(+)</text>
        <dbReference type="Rhea" id="RHEA:11224"/>
        <dbReference type="ChEBI" id="CHEBI:15378"/>
        <dbReference type="ChEBI" id="CHEBI:30616"/>
        <dbReference type="ChEBI" id="CHEBI:43474"/>
        <dbReference type="ChEBI" id="CHEBI:57416"/>
        <dbReference type="ChEBI" id="CHEBI:57822"/>
        <dbReference type="ChEBI" id="CHEBI:456216"/>
        <dbReference type="EC" id="6.3.2.4"/>
    </reaction>
</comment>
<dbReference type="EMBL" id="AP025635">
    <property type="protein sequence ID" value="BDG69111.1"/>
    <property type="molecule type" value="Genomic_DNA"/>
</dbReference>
<keyword evidence="8" id="KW-0460">Magnesium</keyword>
<keyword evidence="5" id="KW-0479">Metal-binding</keyword>
<keyword evidence="7 14" id="KW-0067">ATP-binding</keyword>
<dbReference type="Pfam" id="PF07478">
    <property type="entry name" value="Dala_Dala_lig_C"/>
    <property type="match status" value="1"/>
</dbReference>
<evidence type="ECO:0000313" key="16">
    <source>
        <dbReference type="EMBL" id="BDG69111.1"/>
    </source>
</evidence>
<evidence type="ECO:0000313" key="17">
    <source>
        <dbReference type="Proteomes" id="UP000831692"/>
    </source>
</evidence>
<dbReference type="Gene3D" id="3.30.1490.20">
    <property type="entry name" value="ATP-grasp fold, A domain"/>
    <property type="match status" value="1"/>
</dbReference>
<dbReference type="RefSeq" id="WP_244351560.1">
    <property type="nucleotide sequence ID" value="NZ_AP025635.1"/>
</dbReference>
<comment type="pathway">
    <text evidence="13">Cell wall biogenesis; peptidoglycan biosynthesis.</text>
</comment>
<dbReference type="InterPro" id="IPR058167">
    <property type="entry name" value="VanC1/2"/>
</dbReference>
<dbReference type="InterPro" id="IPR005905">
    <property type="entry name" value="D_ala_D_ala"/>
</dbReference>
<dbReference type="SUPFAM" id="SSF56059">
    <property type="entry name" value="Glutathione synthetase ATP-binding domain-like"/>
    <property type="match status" value="1"/>
</dbReference>
<dbReference type="NCBIfam" id="NF012214">
    <property type="entry name" value="D_ala_D_ser_VanC"/>
    <property type="match status" value="1"/>
</dbReference>
<dbReference type="EC" id="6.3.2.4" evidence="13"/>
<dbReference type="InterPro" id="IPR016185">
    <property type="entry name" value="PreATP-grasp_dom_sf"/>
</dbReference>
<name>A0ABM7XVH8_9ENTE</name>
<keyword evidence="17" id="KW-1185">Reference proteome</keyword>
<dbReference type="PANTHER" id="PTHR23132">
    <property type="entry name" value="D-ALANINE--D-ALANINE LIGASE"/>
    <property type="match status" value="1"/>
</dbReference>
<comment type="cofactor">
    <cofactor evidence="1">
        <name>Mn(2+)</name>
        <dbReference type="ChEBI" id="CHEBI:29035"/>
    </cofactor>
</comment>
<dbReference type="Gene3D" id="3.30.470.20">
    <property type="entry name" value="ATP-grasp fold, B domain"/>
    <property type="match status" value="1"/>
</dbReference>
<dbReference type="SUPFAM" id="SSF52440">
    <property type="entry name" value="PreATP-grasp domain"/>
    <property type="match status" value="1"/>
</dbReference>